<accession>A0A0C9YR84</accession>
<feature type="non-terminal residue" evidence="1">
    <location>
        <position position="1"/>
    </location>
</feature>
<dbReference type="OrthoDB" id="3353107at2759"/>
<dbReference type="HOGENOM" id="CLU_179718_0_0_1"/>
<protein>
    <submittedName>
        <fullName evidence="1">Uncharacterized protein</fullName>
    </submittedName>
</protein>
<dbReference type="Proteomes" id="UP000054018">
    <property type="component" value="Unassembled WGS sequence"/>
</dbReference>
<evidence type="ECO:0000313" key="1">
    <source>
        <dbReference type="EMBL" id="KIK16354.1"/>
    </source>
</evidence>
<sequence>NPFRNDDEEEIFFVGLCEVLEQDTTPDNFGLTPAEWDREEYPMLETIHVGCCTAKDIDISLAEPVWYMQACLWCQALSTLSFYLLSTEP</sequence>
<organism evidence="1 2">
    <name type="scientific">Pisolithus microcarpus 441</name>
    <dbReference type="NCBI Taxonomy" id="765257"/>
    <lineage>
        <taxon>Eukaryota</taxon>
        <taxon>Fungi</taxon>
        <taxon>Dikarya</taxon>
        <taxon>Basidiomycota</taxon>
        <taxon>Agaricomycotina</taxon>
        <taxon>Agaricomycetes</taxon>
        <taxon>Agaricomycetidae</taxon>
        <taxon>Boletales</taxon>
        <taxon>Sclerodermatineae</taxon>
        <taxon>Pisolithaceae</taxon>
        <taxon>Pisolithus</taxon>
    </lineage>
</organism>
<dbReference type="STRING" id="765257.A0A0C9YR84"/>
<dbReference type="AlphaFoldDB" id="A0A0C9YR84"/>
<reference evidence="1 2" key="1">
    <citation type="submission" date="2014-04" db="EMBL/GenBank/DDBJ databases">
        <authorList>
            <consortium name="DOE Joint Genome Institute"/>
            <person name="Kuo A."/>
            <person name="Kohler A."/>
            <person name="Costa M.D."/>
            <person name="Nagy L.G."/>
            <person name="Floudas D."/>
            <person name="Copeland A."/>
            <person name="Barry K.W."/>
            <person name="Cichocki N."/>
            <person name="Veneault-Fourrey C."/>
            <person name="LaButti K."/>
            <person name="Lindquist E.A."/>
            <person name="Lipzen A."/>
            <person name="Lundell T."/>
            <person name="Morin E."/>
            <person name="Murat C."/>
            <person name="Sun H."/>
            <person name="Tunlid A."/>
            <person name="Henrissat B."/>
            <person name="Grigoriev I.V."/>
            <person name="Hibbett D.S."/>
            <person name="Martin F."/>
            <person name="Nordberg H.P."/>
            <person name="Cantor M.N."/>
            <person name="Hua S.X."/>
        </authorList>
    </citation>
    <scope>NUCLEOTIDE SEQUENCE [LARGE SCALE GENOMIC DNA]</scope>
    <source>
        <strain evidence="1 2">441</strain>
    </source>
</reference>
<dbReference type="EMBL" id="KN833860">
    <property type="protein sequence ID" value="KIK16354.1"/>
    <property type="molecule type" value="Genomic_DNA"/>
</dbReference>
<proteinExistence type="predicted"/>
<gene>
    <name evidence="1" type="ORF">PISMIDRAFT_113592</name>
</gene>
<name>A0A0C9YR84_9AGAM</name>
<keyword evidence="2" id="KW-1185">Reference proteome</keyword>
<evidence type="ECO:0000313" key="2">
    <source>
        <dbReference type="Proteomes" id="UP000054018"/>
    </source>
</evidence>
<reference evidence="2" key="2">
    <citation type="submission" date="2015-01" db="EMBL/GenBank/DDBJ databases">
        <title>Evolutionary Origins and Diversification of the Mycorrhizal Mutualists.</title>
        <authorList>
            <consortium name="DOE Joint Genome Institute"/>
            <consortium name="Mycorrhizal Genomics Consortium"/>
            <person name="Kohler A."/>
            <person name="Kuo A."/>
            <person name="Nagy L.G."/>
            <person name="Floudas D."/>
            <person name="Copeland A."/>
            <person name="Barry K.W."/>
            <person name="Cichocki N."/>
            <person name="Veneault-Fourrey C."/>
            <person name="LaButti K."/>
            <person name="Lindquist E.A."/>
            <person name="Lipzen A."/>
            <person name="Lundell T."/>
            <person name="Morin E."/>
            <person name="Murat C."/>
            <person name="Riley R."/>
            <person name="Ohm R."/>
            <person name="Sun H."/>
            <person name="Tunlid A."/>
            <person name="Henrissat B."/>
            <person name="Grigoriev I.V."/>
            <person name="Hibbett D.S."/>
            <person name="Martin F."/>
        </authorList>
    </citation>
    <scope>NUCLEOTIDE SEQUENCE [LARGE SCALE GENOMIC DNA]</scope>
    <source>
        <strain evidence="2">441</strain>
    </source>
</reference>